<reference evidence="4" key="1">
    <citation type="submission" date="2017-02" db="UniProtKB">
        <authorList>
            <consortium name="WormBaseParasite"/>
        </authorList>
    </citation>
    <scope>IDENTIFICATION</scope>
</reference>
<evidence type="ECO:0000313" key="3">
    <source>
        <dbReference type="Proteomes" id="UP000280834"/>
    </source>
</evidence>
<sequence>MDKCLSKKNKNCGRNSRQSYQRGNEQNKSTNDEEKPVMNLFDPCKVPTGRSYFTVILPTQRLPVFLNELHIMQW</sequence>
<gene>
    <name evidence="2" type="ORF">BTMF_LOCUS4202</name>
</gene>
<dbReference type="Proteomes" id="UP000280834">
    <property type="component" value="Unassembled WGS sequence"/>
</dbReference>
<feature type="compositionally biased region" description="Polar residues" evidence="1">
    <location>
        <begin position="12"/>
        <end position="29"/>
    </location>
</feature>
<evidence type="ECO:0000313" key="4">
    <source>
        <dbReference type="WBParaSite" id="BTMF_0000491301-mRNA-1"/>
    </source>
</evidence>
<organism evidence="4">
    <name type="scientific">Brugia timori</name>
    <dbReference type="NCBI Taxonomy" id="42155"/>
    <lineage>
        <taxon>Eukaryota</taxon>
        <taxon>Metazoa</taxon>
        <taxon>Ecdysozoa</taxon>
        <taxon>Nematoda</taxon>
        <taxon>Chromadorea</taxon>
        <taxon>Rhabditida</taxon>
        <taxon>Spirurina</taxon>
        <taxon>Spiruromorpha</taxon>
        <taxon>Filarioidea</taxon>
        <taxon>Onchocercidae</taxon>
        <taxon>Brugia</taxon>
    </lineage>
</organism>
<feature type="region of interest" description="Disordered" evidence="1">
    <location>
        <begin position="1"/>
        <end position="40"/>
    </location>
</feature>
<keyword evidence="3" id="KW-1185">Reference proteome</keyword>
<reference evidence="2 3" key="2">
    <citation type="submission" date="2018-11" db="EMBL/GenBank/DDBJ databases">
        <authorList>
            <consortium name="Pathogen Informatics"/>
        </authorList>
    </citation>
    <scope>NUCLEOTIDE SEQUENCE [LARGE SCALE GENOMIC DNA]</scope>
</reference>
<dbReference type="EMBL" id="UZAG01004071">
    <property type="protein sequence ID" value="VDO16328.1"/>
    <property type="molecule type" value="Genomic_DNA"/>
</dbReference>
<name>A0A0R3QEX0_9BILA</name>
<accession>A0A0R3QEX0</accession>
<feature type="compositionally biased region" description="Basic residues" evidence="1">
    <location>
        <begin position="1"/>
        <end position="11"/>
    </location>
</feature>
<evidence type="ECO:0000313" key="2">
    <source>
        <dbReference type="EMBL" id="VDO16328.1"/>
    </source>
</evidence>
<dbReference type="WBParaSite" id="BTMF_0000491301-mRNA-1">
    <property type="protein sequence ID" value="BTMF_0000491301-mRNA-1"/>
    <property type="gene ID" value="BTMF_0000491301"/>
</dbReference>
<dbReference type="AlphaFoldDB" id="A0A0R3QEX0"/>
<proteinExistence type="predicted"/>
<evidence type="ECO:0000256" key="1">
    <source>
        <dbReference type="SAM" id="MobiDB-lite"/>
    </source>
</evidence>
<protein>
    <submittedName>
        <fullName evidence="2 4">Uncharacterized protein</fullName>
    </submittedName>
</protein>